<evidence type="ECO:0000256" key="3">
    <source>
        <dbReference type="ARBA" id="ARBA00022968"/>
    </source>
</evidence>
<accession>A0A8J9ZNL0</accession>
<name>A0A8J9ZNL0_BRALA</name>
<dbReference type="OrthoDB" id="10037294at2759"/>
<evidence type="ECO:0000256" key="1">
    <source>
        <dbReference type="ARBA" id="ARBA00004401"/>
    </source>
</evidence>
<reference evidence="9" key="1">
    <citation type="submission" date="2022-01" db="EMBL/GenBank/DDBJ databases">
        <authorList>
            <person name="Braso-Vives M."/>
        </authorList>
    </citation>
    <scope>NUCLEOTIDE SEQUENCE</scope>
</reference>
<dbReference type="InterPro" id="IPR020067">
    <property type="entry name" value="Frizzled_dom"/>
</dbReference>
<evidence type="ECO:0000313" key="9">
    <source>
        <dbReference type="EMBL" id="CAH1258819.1"/>
    </source>
</evidence>
<comment type="caution">
    <text evidence="5">Lacks conserved residue(s) required for the propagation of feature annotation.</text>
</comment>
<dbReference type="PROSITE" id="PS50068">
    <property type="entry name" value="LDLRA_2"/>
    <property type="match status" value="2"/>
</dbReference>
<keyword evidence="3" id="KW-0735">Signal-anchor</keyword>
<dbReference type="GO" id="GO:0017147">
    <property type="term" value="F:Wnt-protein binding"/>
    <property type="evidence" value="ECO:0007669"/>
    <property type="project" value="TreeGrafter"/>
</dbReference>
<dbReference type="SUPFAM" id="SSF63501">
    <property type="entry name" value="Frizzled cysteine-rich domain"/>
    <property type="match status" value="6"/>
</dbReference>
<feature type="compositionally biased region" description="Low complexity" evidence="6">
    <location>
        <begin position="878"/>
        <end position="889"/>
    </location>
</feature>
<sequence>MRVIIGLLVSVVLMFHLSPVYGNALTTAGTTPGPTTTTEQCTGFRCFVSRECLSYVKFCNGVQDCVDGTDEYPAVCSSNEPLGVCQPITPSAEFICTHLLPYENTSLPNYLNQTTQTASLPAALALNRASGCHPSFEFLVCTTLFPKCEDDQQTPPCRELCDEVRASCEGPLQAIGEEWPRSCEDLPSRDDVECLEPTSGACEPFPQAFQGVCEPLTGYNTVSFPNAFGHLSFQQMITSREYSLFGSILGNISAVCYPSAYTAFCRMFLPQCENGTQIQTCRSVCEEMDARCSPVGLGLPFSCDVFPDQDDDPTCSLVEQAAECEPIRYSGCMGLSYSQTSFPNLLQWPSQDVALGAAPFVFPQFDQISDCHPDLNFFLCSVFFPQCTSEGQILPCRSFCYEINATCGERAQAVGAQWDASICPQLPEDNCSLPNVDRATTPANTTPGPTTTTASRATASASTTQGQRTTAEQCTGFRCFVSRECLSYVKFCNGVQDCADGTDEYPAVCSSNEPLGVCQPITPSAEFICTHLLPYENTSLPNYLNQTTQTASLPAALALNRASGCHPSFEFLVCTTLFPKCEDDQQTPPCRELCDEVRASCEGPLQDIGEEWPRSCEDLPSRDDAECLEPTSGACEPFPQAFQGICEPLTGYNTMSFPNAFGHLSFQQMITSREYLFFGSNLGNISTSCYPSVYTSFCRMFLPQCDNGTQIQLCRSVCEEIDAKCSPVGLGLSFSCDVFPDQDHDPTCSPVEQAAECEPIQYSGCMGLSYSQTSFPNIFLWPNQDFALQLAPTLFPTYDSISDCHPDLNFFLCSVFFPQCTSEGQILPCRSFCHEINATCGERALAAGVEWDASICPRLSEDSCSLPNDLNLVTLANTEPTTRPTTTQPLTPPTPLPTEPSTTTTQLSTTQSSGCEYGGQMYLPGTTIYATPGCDGGGAACDENGEILNWDNFGVGCCEHNGEYYEDGTVLTVDGTTCICHGRDGEPPVPMVCGETTTPPLTTEQPTTPRTIVCPSITPPDLDTVFDYRRMRDYILSTDLRNLRKYSLKLKQFRRALMELRDQDGVRVRDLQDTEDVVIAPPRWVLQYRQDSEAPNTGLLLPEIRHFDPSRGLPDQLLTSFIEKNRERAYYDTFLQNIDTYYRQMVENLDFSNLIDLNCPPPQNIVLDSRFSLIYMPTTICFLSNEMGGENRQTIDVSVFRDGWWVDLMISGD</sequence>
<dbReference type="EMBL" id="OV696688">
    <property type="protein sequence ID" value="CAH1258819.1"/>
    <property type="molecule type" value="Genomic_DNA"/>
</dbReference>
<dbReference type="InterPro" id="IPR002172">
    <property type="entry name" value="LDrepeatLR_classA_rpt"/>
</dbReference>
<feature type="region of interest" description="Disordered" evidence="6">
    <location>
        <begin position="436"/>
        <end position="465"/>
    </location>
</feature>
<dbReference type="SMART" id="SM00063">
    <property type="entry name" value="FRI"/>
    <property type="match status" value="6"/>
</dbReference>
<evidence type="ECO:0000256" key="2">
    <source>
        <dbReference type="ARBA" id="ARBA00022473"/>
    </source>
</evidence>
<keyword evidence="2" id="KW-0217">Developmental protein</keyword>
<dbReference type="FunFam" id="1.10.2000.10:FF:000033">
    <property type="match status" value="2"/>
</dbReference>
<dbReference type="SMART" id="SM00192">
    <property type="entry name" value="LDLa"/>
    <property type="match status" value="2"/>
</dbReference>
<feature type="domain" description="FZ" evidence="8">
    <location>
        <begin position="630"/>
        <end position="760"/>
    </location>
</feature>
<feature type="chain" id="PRO_5035469588" evidence="7">
    <location>
        <begin position="23"/>
        <end position="1213"/>
    </location>
</feature>
<feature type="domain" description="FZ" evidence="8">
    <location>
        <begin position="319"/>
        <end position="434"/>
    </location>
</feature>
<evidence type="ECO:0000256" key="5">
    <source>
        <dbReference type="PROSITE-ProRule" id="PRU00124"/>
    </source>
</evidence>
<keyword evidence="3" id="KW-0812">Transmembrane</keyword>
<dbReference type="GO" id="GO:0035567">
    <property type="term" value="P:non-canonical Wnt signaling pathway"/>
    <property type="evidence" value="ECO:0007669"/>
    <property type="project" value="TreeGrafter"/>
</dbReference>
<feature type="compositionally biased region" description="Low complexity" evidence="6">
    <location>
        <begin position="438"/>
        <end position="465"/>
    </location>
</feature>
<feature type="domain" description="FZ" evidence="8">
    <location>
        <begin position="80"/>
        <end position="197"/>
    </location>
</feature>
<dbReference type="AlphaFoldDB" id="A0A8J9ZNL0"/>
<evidence type="ECO:0000256" key="4">
    <source>
        <dbReference type="ARBA" id="ARBA00023157"/>
    </source>
</evidence>
<evidence type="ECO:0000256" key="7">
    <source>
        <dbReference type="SAM" id="SignalP"/>
    </source>
</evidence>
<feature type="domain" description="FZ" evidence="8">
    <location>
        <begin position="197"/>
        <end position="327"/>
    </location>
</feature>
<comment type="subcellular location">
    <subcellularLocation>
        <location evidence="1">Cell membrane</location>
        <topology evidence="1">Single-pass type II membrane protein</topology>
    </subcellularLocation>
</comment>
<dbReference type="SUPFAM" id="SSF57424">
    <property type="entry name" value="LDL receptor-like module"/>
    <property type="match status" value="2"/>
</dbReference>
<dbReference type="GO" id="GO:0060070">
    <property type="term" value="P:canonical Wnt signaling pathway"/>
    <property type="evidence" value="ECO:0007669"/>
    <property type="project" value="TreeGrafter"/>
</dbReference>
<dbReference type="CDD" id="cd00112">
    <property type="entry name" value="LDLa"/>
    <property type="match status" value="1"/>
</dbReference>
<evidence type="ECO:0000256" key="6">
    <source>
        <dbReference type="SAM" id="MobiDB-lite"/>
    </source>
</evidence>
<dbReference type="Proteomes" id="UP000838412">
    <property type="component" value="Chromosome 3"/>
</dbReference>
<protein>
    <submittedName>
        <fullName evidence="9">CORIN protein</fullName>
    </submittedName>
</protein>
<dbReference type="InterPro" id="IPR036055">
    <property type="entry name" value="LDL_receptor-like_sf"/>
</dbReference>
<dbReference type="PANTHER" id="PTHR11309">
    <property type="entry name" value="FRIZZLED"/>
    <property type="match status" value="1"/>
</dbReference>
<dbReference type="Gene3D" id="4.10.400.10">
    <property type="entry name" value="Low-density Lipoprotein Receptor"/>
    <property type="match status" value="2"/>
</dbReference>
<feature type="compositionally biased region" description="Low complexity" evidence="6">
    <location>
        <begin position="899"/>
        <end position="912"/>
    </location>
</feature>
<evidence type="ECO:0000313" key="10">
    <source>
        <dbReference type="Proteomes" id="UP000838412"/>
    </source>
</evidence>
<keyword evidence="4" id="KW-1015">Disulfide bond</keyword>
<dbReference type="GO" id="GO:0042813">
    <property type="term" value="F:Wnt receptor activity"/>
    <property type="evidence" value="ECO:0007669"/>
    <property type="project" value="TreeGrafter"/>
</dbReference>
<keyword evidence="7" id="KW-0732">Signal</keyword>
<dbReference type="Gene3D" id="1.10.2000.10">
    <property type="entry name" value="Frizzled cysteine-rich domain"/>
    <property type="match status" value="6"/>
</dbReference>
<dbReference type="Pfam" id="PF01392">
    <property type="entry name" value="Fz"/>
    <property type="match status" value="6"/>
</dbReference>
<proteinExistence type="predicted"/>
<keyword evidence="10" id="KW-1185">Reference proteome</keyword>
<dbReference type="PANTHER" id="PTHR11309:SF47">
    <property type="entry name" value="FRIZZLED"/>
    <property type="match status" value="1"/>
</dbReference>
<dbReference type="PRINTS" id="PR00261">
    <property type="entry name" value="LDLRECEPTOR"/>
</dbReference>
<evidence type="ECO:0000259" key="8">
    <source>
        <dbReference type="PROSITE" id="PS50038"/>
    </source>
</evidence>
<dbReference type="PROSITE" id="PS50038">
    <property type="entry name" value="FZ"/>
    <property type="match status" value="6"/>
</dbReference>
<dbReference type="CDD" id="cd07066">
    <property type="entry name" value="CRD_FZ"/>
    <property type="match status" value="6"/>
</dbReference>
<dbReference type="InterPro" id="IPR023415">
    <property type="entry name" value="LDLR_class-A_CS"/>
</dbReference>
<feature type="domain" description="FZ" evidence="8">
    <location>
        <begin position="752"/>
        <end position="867"/>
    </location>
</feature>
<feature type="signal peptide" evidence="7">
    <location>
        <begin position="1"/>
        <end position="22"/>
    </location>
</feature>
<dbReference type="InterPro" id="IPR015526">
    <property type="entry name" value="Frizzled/SFRP"/>
</dbReference>
<dbReference type="PROSITE" id="PS01209">
    <property type="entry name" value="LDLRA_1"/>
    <property type="match status" value="2"/>
</dbReference>
<organism evidence="9 10">
    <name type="scientific">Branchiostoma lanceolatum</name>
    <name type="common">Common lancelet</name>
    <name type="synonym">Amphioxus lanceolatum</name>
    <dbReference type="NCBI Taxonomy" id="7740"/>
    <lineage>
        <taxon>Eukaryota</taxon>
        <taxon>Metazoa</taxon>
        <taxon>Chordata</taxon>
        <taxon>Cephalochordata</taxon>
        <taxon>Leptocardii</taxon>
        <taxon>Amphioxiformes</taxon>
        <taxon>Branchiostomatidae</taxon>
        <taxon>Branchiostoma</taxon>
    </lineage>
</organism>
<feature type="region of interest" description="Disordered" evidence="6">
    <location>
        <begin position="875"/>
        <end position="912"/>
    </location>
</feature>
<dbReference type="GO" id="GO:0005886">
    <property type="term" value="C:plasma membrane"/>
    <property type="evidence" value="ECO:0007669"/>
    <property type="project" value="UniProtKB-SubCell"/>
</dbReference>
<gene>
    <name evidence="9" type="primary">CORIN</name>
    <name evidence="9" type="ORF">BLAG_LOCUS16257</name>
</gene>
<feature type="domain" description="FZ" evidence="8">
    <location>
        <begin position="513"/>
        <end position="630"/>
    </location>
</feature>
<dbReference type="InterPro" id="IPR036790">
    <property type="entry name" value="Frizzled_dom_sf"/>
</dbReference>